<dbReference type="Proteomes" id="UP000001307">
    <property type="component" value="Unassembled WGS sequence"/>
</dbReference>
<gene>
    <name evidence="2" type="ORF">GSOID_T00007286001</name>
</gene>
<reference evidence="2" key="1">
    <citation type="journal article" date="2010" name="Science">
        <title>Plasticity of animal genome architecture unmasked by rapid evolution of a pelagic tunicate.</title>
        <authorList>
            <person name="Denoeud F."/>
            <person name="Henriet S."/>
            <person name="Mungpakdee S."/>
            <person name="Aury J.M."/>
            <person name="Da Silva C."/>
            <person name="Brinkmann H."/>
            <person name="Mikhaleva J."/>
            <person name="Olsen L.C."/>
            <person name="Jubin C."/>
            <person name="Canestro C."/>
            <person name="Bouquet J.M."/>
            <person name="Danks G."/>
            <person name="Poulain J."/>
            <person name="Campsteijn C."/>
            <person name="Adamski M."/>
            <person name="Cross I."/>
            <person name="Yadetie F."/>
            <person name="Muffato M."/>
            <person name="Louis A."/>
            <person name="Butcher S."/>
            <person name="Tsagkogeorga G."/>
            <person name="Konrad A."/>
            <person name="Singh S."/>
            <person name="Jensen M.F."/>
            <person name="Cong E.H."/>
            <person name="Eikeseth-Otteraa H."/>
            <person name="Noel B."/>
            <person name="Anthouard V."/>
            <person name="Porcel B.M."/>
            <person name="Kachouri-Lafond R."/>
            <person name="Nishino A."/>
            <person name="Ugolini M."/>
            <person name="Chourrout P."/>
            <person name="Nishida H."/>
            <person name="Aasland R."/>
            <person name="Huzurbazar S."/>
            <person name="Westhof E."/>
            <person name="Delsuc F."/>
            <person name="Lehrach H."/>
            <person name="Reinhardt R."/>
            <person name="Weissenbach J."/>
            <person name="Roy S.W."/>
            <person name="Artiguenave F."/>
            <person name="Postlethwait J.H."/>
            <person name="Manak J.R."/>
            <person name="Thompson E.M."/>
            <person name="Jaillon O."/>
            <person name="Du Pasquier L."/>
            <person name="Boudinot P."/>
            <person name="Liberles D.A."/>
            <person name="Volff J.N."/>
            <person name="Philippe H."/>
            <person name="Lenhard B."/>
            <person name="Roest Crollius H."/>
            <person name="Wincker P."/>
            <person name="Chourrout D."/>
        </authorList>
    </citation>
    <scope>NUCLEOTIDE SEQUENCE [LARGE SCALE GENOMIC DNA]</scope>
</reference>
<dbReference type="EMBL" id="FN653272">
    <property type="protein sequence ID" value="CBY14299.1"/>
    <property type="molecule type" value="Genomic_DNA"/>
</dbReference>
<feature type="region of interest" description="Disordered" evidence="1">
    <location>
        <begin position="439"/>
        <end position="464"/>
    </location>
</feature>
<dbReference type="InParanoid" id="E4XXA5"/>
<accession>E4XXA5</accession>
<evidence type="ECO:0000313" key="2">
    <source>
        <dbReference type="EMBL" id="CBY14299.1"/>
    </source>
</evidence>
<name>E4XXA5_OIKDI</name>
<keyword evidence="3" id="KW-1185">Reference proteome</keyword>
<sequence length="464" mass="51329">MLEVHQLSFRDLTRIRISLESEGVIFVEKDLTSIGDKVENYSNTLKLRLAGDIDIGKDCHILVNVKIISEIKAVIKEFAGPIFLTQFLMVNLASGRSTLVNLADAVLRDDRINILEGHESIMKDLIVPLPDQLRNHGNLRNDIMASCSEGQLRMFNAFFGNNDGLTTVLSDDLFTDAFIQGAEKSQRSSDFNHGASKTMRWGETLLVKSGYFKLCKAGGNFGGIKPFGNVSFPATNFIRAASICRASNDAEIRRAAINIWGCYRNTINDLCLKKIRRCIGLESVGILDKTGRLGSFKVFSVVLGGSGFADTPTGLDVDELAAFIDQASLVTEDPRYAEGTVVDSEGYKEELVLNNSVDKILKNINDIKKGGLLDLSGMMTQLNNILENFDTTLPQTVIDRPMIGAYTERTSINGNGNGGRARRLFDPLNLDDEPVRFDEDEENVSIHEDNTLTFESDAGRKRKR</sequence>
<evidence type="ECO:0000313" key="3">
    <source>
        <dbReference type="Proteomes" id="UP000001307"/>
    </source>
</evidence>
<dbReference type="AlphaFoldDB" id="E4XXA5"/>
<organism evidence="2">
    <name type="scientific">Oikopleura dioica</name>
    <name type="common">Tunicate</name>
    <dbReference type="NCBI Taxonomy" id="34765"/>
    <lineage>
        <taxon>Eukaryota</taxon>
        <taxon>Metazoa</taxon>
        <taxon>Chordata</taxon>
        <taxon>Tunicata</taxon>
        <taxon>Appendicularia</taxon>
        <taxon>Copelata</taxon>
        <taxon>Oikopleuridae</taxon>
        <taxon>Oikopleura</taxon>
    </lineage>
</organism>
<protein>
    <submittedName>
        <fullName evidence="2">Uncharacterized protein</fullName>
    </submittedName>
</protein>
<proteinExistence type="predicted"/>
<evidence type="ECO:0000256" key="1">
    <source>
        <dbReference type="SAM" id="MobiDB-lite"/>
    </source>
</evidence>